<evidence type="ECO:0000259" key="9">
    <source>
        <dbReference type="PROSITE" id="PS50850"/>
    </source>
</evidence>
<evidence type="ECO:0000256" key="4">
    <source>
        <dbReference type="ARBA" id="ARBA00022692"/>
    </source>
</evidence>
<feature type="transmembrane region" description="Helical" evidence="8">
    <location>
        <begin position="379"/>
        <end position="403"/>
    </location>
</feature>
<dbReference type="Proteomes" id="UP001148614">
    <property type="component" value="Unassembled WGS sequence"/>
</dbReference>
<proteinExistence type="inferred from homology"/>
<sequence length="531" mass="58342">MPGGATQDPSVADTSLRQRLKHLNGFLTFLLVFSGFCAFNYGYDVGTFGGVQGLPSFTRKFGECDKDGVCALPGWLSSVMTATPFLGKALGCIGAGWVAERFGRKATFYLLCIVSIVGVTLQTASVTSRAQFTLGRIITYGQTGIAIVLVPIYQAETTPRELRGMFASTIQLMIVLGQVVSSLVTYGTKNIPTTAGWRIPIGLQLVSPGILLLLLIFVPESPRWLLDRQRDEEAFNSLRKLRKHSTNEEIHLEIESLKYACAHEDKGTWPEVFDKTNRIRTIVAVVAMFGQQITGQAFPSQYGVIFYQSQGFGQKAFLYNVIGNLVSLVACFLTWGYVDQVGRRPLLMVGGFFMGVWLFVLGGLGTIKTEDFTPATSNLLVASLQLFSVFYNLSWAPISYVVVSEAATLRLKEKTNLVASVFSVLTTFVVSFTTPYLINAKYANLGGKVGFIYGSFNFAMVVATFFVIPEMKGRTLEEIDQLFASGMSLRKFGSVKTRTAQELYESEIDKKADNQEDAPKGVVDVRTVEVA</sequence>
<dbReference type="InterPro" id="IPR020846">
    <property type="entry name" value="MFS_dom"/>
</dbReference>
<evidence type="ECO:0000256" key="2">
    <source>
        <dbReference type="ARBA" id="ARBA00010992"/>
    </source>
</evidence>
<dbReference type="InterPro" id="IPR005828">
    <property type="entry name" value="MFS_sugar_transport-like"/>
</dbReference>
<feature type="transmembrane region" description="Helical" evidence="8">
    <location>
        <begin position="165"/>
        <end position="187"/>
    </location>
</feature>
<feature type="domain" description="Major facilitator superfamily (MFS) profile" evidence="9">
    <location>
        <begin position="30"/>
        <end position="472"/>
    </location>
</feature>
<feature type="transmembrane region" description="Helical" evidence="8">
    <location>
        <begin position="450"/>
        <end position="468"/>
    </location>
</feature>
<feature type="transmembrane region" description="Helical" evidence="8">
    <location>
        <begin position="75"/>
        <end position="99"/>
    </location>
</feature>
<evidence type="ECO:0000256" key="7">
    <source>
        <dbReference type="RuleBase" id="RU003346"/>
    </source>
</evidence>
<keyword evidence="4 8" id="KW-0812">Transmembrane</keyword>
<feature type="transmembrane region" description="Helical" evidence="8">
    <location>
        <begin position="318"/>
        <end position="338"/>
    </location>
</feature>
<evidence type="ECO:0000313" key="11">
    <source>
        <dbReference type="Proteomes" id="UP001148614"/>
    </source>
</evidence>
<dbReference type="NCBIfam" id="TIGR00879">
    <property type="entry name" value="SP"/>
    <property type="match status" value="1"/>
</dbReference>
<feature type="transmembrane region" description="Helical" evidence="8">
    <location>
        <begin position="345"/>
        <end position="367"/>
    </location>
</feature>
<dbReference type="VEuPathDB" id="FungiDB:F4678DRAFT_483972"/>
<keyword evidence="6 8" id="KW-0472">Membrane</keyword>
<dbReference type="InterPro" id="IPR050360">
    <property type="entry name" value="MFS_Sugar_Transporters"/>
</dbReference>
<feature type="transmembrane region" description="Helical" evidence="8">
    <location>
        <begin position="137"/>
        <end position="153"/>
    </location>
</feature>
<dbReference type="PRINTS" id="PR00171">
    <property type="entry name" value="SUGRTRNSPORT"/>
</dbReference>
<dbReference type="PANTHER" id="PTHR48022:SF77">
    <property type="entry name" value="MAJOR FACILITATOR SUPERFAMILY (MFS) PROFILE DOMAIN-CONTAINING PROTEIN"/>
    <property type="match status" value="1"/>
</dbReference>
<dbReference type="PROSITE" id="PS50850">
    <property type="entry name" value="MFS"/>
    <property type="match status" value="1"/>
</dbReference>
<gene>
    <name evidence="10" type="ORF">NPX13_g6560</name>
</gene>
<protein>
    <recommendedName>
        <fullName evidence="9">Major facilitator superfamily (MFS) profile domain-containing protein</fullName>
    </recommendedName>
</protein>
<dbReference type="GO" id="GO:0016020">
    <property type="term" value="C:membrane"/>
    <property type="evidence" value="ECO:0007669"/>
    <property type="project" value="UniProtKB-SubCell"/>
</dbReference>
<feature type="transmembrane region" description="Helical" evidence="8">
    <location>
        <begin position="23"/>
        <end position="43"/>
    </location>
</feature>
<dbReference type="Pfam" id="PF00083">
    <property type="entry name" value="Sugar_tr"/>
    <property type="match status" value="1"/>
</dbReference>
<comment type="caution">
    <text evidence="10">The sequence shown here is derived from an EMBL/GenBank/DDBJ whole genome shotgun (WGS) entry which is preliminary data.</text>
</comment>
<dbReference type="InterPro" id="IPR003663">
    <property type="entry name" value="Sugar/inositol_transpt"/>
</dbReference>
<reference evidence="10" key="1">
    <citation type="submission" date="2022-07" db="EMBL/GenBank/DDBJ databases">
        <title>Genome Sequence of Xylaria arbuscula.</title>
        <authorList>
            <person name="Buettner E."/>
        </authorList>
    </citation>
    <scope>NUCLEOTIDE SEQUENCE</scope>
    <source>
        <strain evidence="10">VT107</strain>
    </source>
</reference>
<evidence type="ECO:0000256" key="8">
    <source>
        <dbReference type="SAM" id="Phobius"/>
    </source>
</evidence>
<organism evidence="10 11">
    <name type="scientific">Xylaria arbuscula</name>
    <dbReference type="NCBI Taxonomy" id="114810"/>
    <lineage>
        <taxon>Eukaryota</taxon>
        <taxon>Fungi</taxon>
        <taxon>Dikarya</taxon>
        <taxon>Ascomycota</taxon>
        <taxon>Pezizomycotina</taxon>
        <taxon>Sordariomycetes</taxon>
        <taxon>Xylariomycetidae</taxon>
        <taxon>Xylariales</taxon>
        <taxon>Xylariaceae</taxon>
        <taxon>Xylaria</taxon>
    </lineage>
</organism>
<evidence type="ECO:0000256" key="6">
    <source>
        <dbReference type="ARBA" id="ARBA00023136"/>
    </source>
</evidence>
<dbReference type="PANTHER" id="PTHR48022">
    <property type="entry name" value="PLASTIDIC GLUCOSE TRANSPORTER 4"/>
    <property type="match status" value="1"/>
</dbReference>
<feature type="transmembrane region" description="Helical" evidence="8">
    <location>
        <begin position="106"/>
        <end position="125"/>
    </location>
</feature>
<evidence type="ECO:0000256" key="5">
    <source>
        <dbReference type="ARBA" id="ARBA00022989"/>
    </source>
</evidence>
<name>A0A9W8TKA8_9PEZI</name>
<feature type="transmembrane region" description="Helical" evidence="8">
    <location>
        <begin position="415"/>
        <end position="438"/>
    </location>
</feature>
<feature type="transmembrane region" description="Helical" evidence="8">
    <location>
        <begin position="279"/>
        <end position="298"/>
    </location>
</feature>
<dbReference type="AlphaFoldDB" id="A0A9W8TKA8"/>
<accession>A0A9W8TKA8</accession>
<evidence type="ECO:0000256" key="1">
    <source>
        <dbReference type="ARBA" id="ARBA00004141"/>
    </source>
</evidence>
<feature type="transmembrane region" description="Helical" evidence="8">
    <location>
        <begin position="199"/>
        <end position="218"/>
    </location>
</feature>
<dbReference type="FunFam" id="1.20.1250.20:FF:000078">
    <property type="entry name" value="MFS maltose transporter, putative"/>
    <property type="match status" value="1"/>
</dbReference>
<dbReference type="EMBL" id="JANPWZ010001176">
    <property type="protein sequence ID" value="KAJ3568036.1"/>
    <property type="molecule type" value="Genomic_DNA"/>
</dbReference>
<keyword evidence="11" id="KW-1185">Reference proteome</keyword>
<evidence type="ECO:0000256" key="3">
    <source>
        <dbReference type="ARBA" id="ARBA00022448"/>
    </source>
</evidence>
<dbReference type="InterPro" id="IPR036259">
    <property type="entry name" value="MFS_trans_sf"/>
</dbReference>
<keyword evidence="5 8" id="KW-1133">Transmembrane helix</keyword>
<comment type="similarity">
    <text evidence="2 7">Belongs to the major facilitator superfamily. Sugar transporter (TC 2.A.1.1) family.</text>
</comment>
<keyword evidence="3 7" id="KW-0813">Transport</keyword>
<dbReference type="SUPFAM" id="SSF103473">
    <property type="entry name" value="MFS general substrate transporter"/>
    <property type="match status" value="1"/>
</dbReference>
<dbReference type="OrthoDB" id="6612291at2759"/>
<dbReference type="GO" id="GO:0005351">
    <property type="term" value="F:carbohydrate:proton symporter activity"/>
    <property type="evidence" value="ECO:0007669"/>
    <property type="project" value="TreeGrafter"/>
</dbReference>
<evidence type="ECO:0000313" key="10">
    <source>
        <dbReference type="EMBL" id="KAJ3568036.1"/>
    </source>
</evidence>
<comment type="subcellular location">
    <subcellularLocation>
        <location evidence="1">Membrane</location>
        <topology evidence="1">Multi-pass membrane protein</topology>
    </subcellularLocation>
</comment>
<dbReference type="Gene3D" id="1.20.1250.20">
    <property type="entry name" value="MFS general substrate transporter like domains"/>
    <property type="match status" value="1"/>
</dbReference>